<gene>
    <name evidence="1" type="ORF">J2S01_001801</name>
</gene>
<comment type="caution">
    <text evidence="1">The sequence shown here is derived from an EMBL/GenBank/DDBJ whole genome shotgun (WGS) entry which is preliminary data.</text>
</comment>
<dbReference type="Proteomes" id="UP001239167">
    <property type="component" value="Unassembled WGS sequence"/>
</dbReference>
<reference evidence="1 2" key="1">
    <citation type="submission" date="2023-07" db="EMBL/GenBank/DDBJ databases">
        <title>Genomic Encyclopedia of Type Strains, Phase IV (KMG-IV): sequencing the most valuable type-strain genomes for metagenomic binning, comparative biology and taxonomic classification.</title>
        <authorList>
            <person name="Goeker M."/>
        </authorList>
    </citation>
    <scope>NUCLEOTIDE SEQUENCE [LARGE SCALE GENOMIC DNA]</scope>
    <source>
        <strain evidence="1 2">DSM 16980</strain>
    </source>
</reference>
<sequence>MLTKVCGRCGRKIKINEQCECQKQRHKEYDRYSRNKESAAIYHSKMWKLLSDDCKRKCNGLDLYALHVKHKLVKGTLSHHITEIAEDKNRAYDQSNLIYLSDKSHAEIHEAYKKSEMSKKKIQGILFDIIKAGGGT</sequence>
<organism evidence="1 2">
    <name type="scientific">Pectinatus haikarae</name>
    <dbReference type="NCBI Taxonomy" id="349096"/>
    <lineage>
        <taxon>Bacteria</taxon>
        <taxon>Bacillati</taxon>
        <taxon>Bacillota</taxon>
        <taxon>Negativicutes</taxon>
        <taxon>Selenomonadales</taxon>
        <taxon>Selenomonadaceae</taxon>
        <taxon>Pectinatus</taxon>
    </lineage>
</organism>
<dbReference type="RefSeq" id="WP_307224249.1">
    <property type="nucleotide sequence ID" value="NZ_CP116940.1"/>
</dbReference>
<evidence type="ECO:0000313" key="1">
    <source>
        <dbReference type="EMBL" id="MDQ0204079.1"/>
    </source>
</evidence>
<name>A0ABT9Y8B4_9FIRM</name>
<evidence type="ECO:0008006" key="3">
    <source>
        <dbReference type="Google" id="ProtNLM"/>
    </source>
</evidence>
<evidence type="ECO:0000313" key="2">
    <source>
        <dbReference type="Proteomes" id="UP001239167"/>
    </source>
</evidence>
<dbReference type="EMBL" id="JAUSUE010000012">
    <property type="protein sequence ID" value="MDQ0204079.1"/>
    <property type="molecule type" value="Genomic_DNA"/>
</dbReference>
<accession>A0ABT9Y8B4</accession>
<keyword evidence="2" id="KW-1185">Reference proteome</keyword>
<proteinExistence type="predicted"/>
<protein>
    <recommendedName>
        <fullName evidence="3">HNH endonuclease</fullName>
    </recommendedName>
</protein>